<feature type="transmembrane region" description="Helical" evidence="1">
    <location>
        <begin position="156"/>
        <end position="178"/>
    </location>
</feature>
<protein>
    <recommendedName>
        <fullName evidence="4">DUF3592 domain-containing protein</fullName>
    </recommendedName>
</protein>
<feature type="transmembrane region" description="Helical" evidence="1">
    <location>
        <begin position="190"/>
        <end position="211"/>
    </location>
</feature>
<dbReference type="Proteomes" id="UP000191112">
    <property type="component" value="Unassembled WGS sequence"/>
</dbReference>
<dbReference type="OrthoDB" id="1253607at2"/>
<name>A0A1T5G637_9FLAO</name>
<reference evidence="2 3" key="1">
    <citation type="submission" date="2017-02" db="EMBL/GenBank/DDBJ databases">
        <authorList>
            <person name="Peterson S.W."/>
        </authorList>
    </citation>
    <scope>NUCLEOTIDE SEQUENCE [LARGE SCALE GENOMIC DNA]</scope>
    <source>
        <strain evidence="2 3">DSM 22323</strain>
    </source>
</reference>
<keyword evidence="1" id="KW-0472">Membrane</keyword>
<keyword evidence="1" id="KW-0812">Transmembrane</keyword>
<proteinExistence type="predicted"/>
<evidence type="ECO:0000256" key="1">
    <source>
        <dbReference type="SAM" id="Phobius"/>
    </source>
</evidence>
<keyword evidence="3" id="KW-1185">Reference proteome</keyword>
<feature type="transmembrane region" description="Helical" evidence="1">
    <location>
        <begin position="6"/>
        <end position="23"/>
    </location>
</feature>
<dbReference type="RefSeq" id="WP_079667769.1">
    <property type="nucleotide sequence ID" value="NZ_FUYZ01000010.1"/>
</dbReference>
<evidence type="ECO:0000313" key="3">
    <source>
        <dbReference type="Proteomes" id="UP000191112"/>
    </source>
</evidence>
<sequence length="213" mass="24327">MNSTSILLLFLVVISFYFAFRITKKIASKSDKGKIWESGFLFLFTFLIVGSLNLFSIFFSYTFIWEKGFRAVVEQKHEAVVVDYVIEKSYRKSTTGSGSYPILLYFPVVKFKNEKGIETKKKLDLTSNHPYKIGQTIKISANDASKNANSIEFEPLFSVIAISLTSVAMFFFVLVASFGFNKTMKERVKIARNISVLLFLINGIISLWMYFVV</sequence>
<gene>
    <name evidence="2" type="ORF">SAMN05660477_02576</name>
</gene>
<feature type="transmembrane region" description="Helical" evidence="1">
    <location>
        <begin position="35"/>
        <end position="64"/>
    </location>
</feature>
<evidence type="ECO:0000313" key="2">
    <source>
        <dbReference type="EMBL" id="SKC03876.1"/>
    </source>
</evidence>
<evidence type="ECO:0008006" key="4">
    <source>
        <dbReference type="Google" id="ProtNLM"/>
    </source>
</evidence>
<keyword evidence="1" id="KW-1133">Transmembrane helix</keyword>
<organism evidence="2 3">
    <name type="scientific">Soonwooa buanensis</name>
    <dbReference type="NCBI Taxonomy" id="619805"/>
    <lineage>
        <taxon>Bacteria</taxon>
        <taxon>Pseudomonadati</taxon>
        <taxon>Bacteroidota</taxon>
        <taxon>Flavobacteriia</taxon>
        <taxon>Flavobacteriales</taxon>
        <taxon>Weeksellaceae</taxon>
        <taxon>Chryseobacterium group</taxon>
        <taxon>Soonwooa</taxon>
    </lineage>
</organism>
<dbReference type="EMBL" id="FUYZ01000010">
    <property type="protein sequence ID" value="SKC03876.1"/>
    <property type="molecule type" value="Genomic_DNA"/>
</dbReference>
<accession>A0A1T5G637</accession>
<dbReference type="AlphaFoldDB" id="A0A1T5G637"/>